<gene>
    <name evidence="1" type="ORF">JCM19274_3897</name>
</gene>
<comment type="caution">
    <text evidence="1">The sequence shown here is derived from an EMBL/GenBank/DDBJ whole genome shotgun (WGS) entry which is preliminary data.</text>
</comment>
<dbReference type="EMBL" id="BBNU01000014">
    <property type="protein sequence ID" value="GAL81153.1"/>
    <property type="molecule type" value="Genomic_DNA"/>
</dbReference>
<sequence>MKNLKYYIGFILSLTFLFTSCQDDDAAIGNIVAPTGVTISAEIVGQDAIILTEMVAEL</sequence>
<dbReference type="PROSITE" id="PS51257">
    <property type="entry name" value="PROKAR_LIPOPROTEIN"/>
    <property type="match status" value="1"/>
</dbReference>
<evidence type="ECO:0000313" key="2">
    <source>
        <dbReference type="Proteomes" id="UP000029643"/>
    </source>
</evidence>
<dbReference type="Proteomes" id="UP000029643">
    <property type="component" value="Unassembled WGS sequence"/>
</dbReference>
<proteinExistence type="predicted"/>
<name>A0A090WY09_9FLAO</name>
<accession>A0A090WY09</accession>
<evidence type="ECO:0000313" key="1">
    <source>
        <dbReference type="EMBL" id="GAL81153.1"/>
    </source>
</evidence>
<dbReference type="AlphaFoldDB" id="A0A090WY09"/>
<organism evidence="1 2">
    <name type="scientific">Algibacter lectus</name>
    <dbReference type="NCBI Taxonomy" id="221126"/>
    <lineage>
        <taxon>Bacteria</taxon>
        <taxon>Pseudomonadati</taxon>
        <taxon>Bacteroidota</taxon>
        <taxon>Flavobacteriia</taxon>
        <taxon>Flavobacteriales</taxon>
        <taxon>Flavobacteriaceae</taxon>
        <taxon>Algibacter</taxon>
    </lineage>
</organism>
<reference evidence="1 2" key="1">
    <citation type="journal article" date="2014" name="Genome Announc.">
        <title>Draft Genome Sequences of Marine Flavobacterium Algibacter lectus Strains SS8 and NR4.</title>
        <authorList>
            <person name="Takatani N."/>
            <person name="Nakanishi M."/>
            <person name="Meirelles P."/>
            <person name="Mino S."/>
            <person name="Suda W."/>
            <person name="Oshima K."/>
            <person name="Hattori M."/>
            <person name="Ohkuma M."/>
            <person name="Hosokawa M."/>
            <person name="Miyashita K."/>
            <person name="Thompson F.L."/>
            <person name="Niwa A."/>
            <person name="Sawabe T."/>
            <person name="Sawabe T."/>
        </authorList>
    </citation>
    <scope>NUCLEOTIDE SEQUENCE [LARGE SCALE GENOMIC DNA]</scope>
    <source>
        <strain evidence="2">JCM19274</strain>
    </source>
</reference>
<protein>
    <submittedName>
        <fullName evidence="1">Uncharacterized protein</fullName>
    </submittedName>
</protein>